<dbReference type="RefSeq" id="XP_070898418.1">
    <property type="nucleotide sequence ID" value="XM_071045847.1"/>
</dbReference>
<sequence>MSQDDLQGPIVCQRCRNNPFFRDPRRSPPPLPSREAILRKLLLVHAPDTDYFRAAIDALTPHDEHNDEPFFPQCMRLPLEVRGMIWLMAVPQRTYDNNPHTLPGGFKTVQFDVDVEDRPAVFKAFSPIQPPQLFAEYGLVTVIVDLNDDQALAEIAALHDKTALSWPVLEMLCLNCLGNIWISSQSLYSKWFWLILHLDELSEVDKLLVFETVKPEIAPYKRGGRRICPRRHEYFQRWHSLSSRRIRPNQLD</sequence>
<accession>A0ABR4K900</accession>
<gene>
    <name evidence="1" type="ORF">BJX68DRAFT_267590</name>
</gene>
<dbReference type="EMBL" id="JBFXLR010000025">
    <property type="protein sequence ID" value="KAL2848734.1"/>
    <property type="molecule type" value="Genomic_DNA"/>
</dbReference>
<evidence type="ECO:0000313" key="2">
    <source>
        <dbReference type="Proteomes" id="UP001610444"/>
    </source>
</evidence>
<proteinExistence type="predicted"/>
<organism evidence="1 2">
    <name type="scientific">Aspergillus pseudodeflectus</name>
    <dbReference type="NCBI Taxonomy" id="176178"/>
    <lineage>
        <taxon>Eukaryota</taxon>
        <taxon>Fungi</taxon>
        <taxon>Dikarya</taxon>
        <taxon>Ascomycota</taxon>
        <taxon>Pezizomycotina</taxon>
        <taxon>Eurotiomycetes</taxon>
        <taxon>Eurotiomycetidae</taxon>
        <taxon>Eurotiales</taxon>
        <taxon>Aspergillaceae</taxon>
        <taxon>Aspergillus</taxon>
        <taxon>Aspergillus subgen. Nidulantes</taxon>
    </lineage>
</organism>
<keyword evidence="2" id="KW-1185">Reference proteome</keyword>
<reference evidence="1 2" key="1">
    <citation type="submission" date="2024-07" db="EMBL/GenBank/DDBJ databases">
        <title>Section-level genome sequencing and comparative genomics of Aspergillus sections Usti and Cavernicolus.</title>
        <authorList>
            <consortium name="Lawrence Berkeley National Laboratory"/>
            <person name="Nybo J.L."/>
            <person name="Vesth T.C."/>
            <person name="Theobald S."/>
            <person name="Frisvad J.C."/>
            <person name="Larsen T.O."/>
            <person name="Kjaerboelling I."/>
            <person name="Rothschild-Mancinelli K."/>
            <person name="Lyhne E.K."/>
            <person name="Kogle M.E."/>
            <person name="Barry K."/>
            <person name="Clum A."/>
            <person name="Na H."/>
            <person name="Ledsgaard L."/>
            <person name="Lin J."/>
            <person name="Lipzen A."/>
            <person name="Kuo A."/>
            <person name="Riley R."/>
            <person name="Mondo S."/>
            <person name="LaButti K."/>
            <person name="Haridas S."/>
            <person name="Pangalinan J."/>
            <person name="Salamov A.A."/>
            <person name="Simmons B.A."/>
            <person name="Magnuson J.K."/>
            <person name="Chen J."/>
            <person name="Drula E."/>
            <person name="Henrissat B."/>
            <person name="Wiebenga A."/>
            <person name="Lubbers R.J."/>
            <person name="Gomes A.C."/>
            <person name="Macurrencykelacurrency M.R."/>
            <person name="Stajich J."/>
            <person name="Grigoriev I.V."/>
            <person name="Mortensen U.H."/>
            <person name="De vries R.P."/>
            <person name="Baker S.E."/>
            <person name="Andersen M.R."/>
        </authorList>
    </citation>
    <scope>NUCLEOTIDE SEQUENCE [LARGE SCALE GENOMIC DNA]</scope>
    <source>
        <strain evidence="1 2">CBS 756.74</strain>
    </source>
</reference>
<comment type="caution">
    <text evidence="1">The sequence shown here is derived from an EMBL/GenBank/DDBJ whole genome shotgun (WGS) entry which is preliminary data.</text>
</comment>
<protein>
    <submittedName>
        <fullName evidence="1">Uncharacterized protein</fullName>
    </submittedName>
</protein>
<evidence type="ECO:0000313" key="1">
    <source>
        <dbReference type="EMBL" id="KAL2848734.1"/>
    </source>
</evidence>
<name>A0ABR4K900_9EURO</name>
<dbReference type="GeneID" id="98161011"/>
<dbReference type="Proteomes" id="UP001610444">
    <property type="component" value="Unassembled WGS sequence"/>
</dbReference>